<comment type="function">
    <text evidence="1">Catalyzes the specific phosphorylation of 1,6-anhydro-N-acetylmuramic acid (anhMurNAc) with the simultaneous cleavage of the 1,6-anhydro ring, generating MurNAc-6-P. Is required for the utilization of anhMurNAc either imported from the medium or derived from its own cell wall murein, and thus plays a role in cell wall recycling.</text>
</comment>
<organism evidence="2 3">
    <name type="scientific">Wenzhouxiangella marina</name>
    <dbReference type="NCBI Taxonomy" id="1579979"/>
    <lineage>
        <taxon>Bacteria</taxon>
        <taxon>Pseudomonadati</taxon>
        <taxon>Pseudomonadota</taxon>
        <taxon>Gammaproteobacteria</taxon>
        <taxon>Chromatiales</taxon>
        <taxon>Wenzhouxiangellaceae</taxon>
        <taxon>Wenzhouxiangella</taxon>
    </lineage>
</organism>
<keyword evidence="1" id="KW-0119">Carbohydrate metabolism</keyword>
<dbReference type="GO" id="GO:0016301">
    <property type="term" value="F:kinase activity"/>
    <property type="evidence" value="ECO:0007669"/>
    <property type="project" value="UniProtKB-KW"/>
</dbReference>
<dbReference type="OrthoDB" id="9763949at2"/>
<comment type="caution">
    <text evidence="1">Lacks conserved residue(s) required for the propagation of feature annotation.</text>
</comment>
<dbReference type="HAMAP" id="MF_01270">
    <property type="entry name" value="AnhMurNAc_kinase"/>
    <property type="match status" value="1"/>
</dbReference>
<dbReference type="UniPathway" id="UPA00544"/>
<evidence type="ECO:0000256" key="1">
    <source>
        <dbReference type="HAMAP-Rule" id="MF_01270"/>
    </source>
</evidence>
<dbReference type="EMBL" id="CP012154">
    <property type="protein sequence ID" value="AKS40566.1"/>
    <property type="molecule type" value="Genomic_DNA"/>
</dbReference>
<dbReference type="Pfam" id="PF03702">
    <property type="entry name" value="AnmK"/>
    <property type="match status" value="1"/>
</dbReference>
<comment type="pathway">
    <text evidence="1">Amino-sugar metabolism; 1,6-anhydro-N-acetylmuramate degradation.</text>
</comment>
<keyword evidence="1" id="KW-0808">Transferase</keyword>
<dbReference type="EC" id="2.7.1.170" evidence="1"/>
<dbReference type="Gene3D" id="3.30.420.40">
    <property type="match status" value="2"/>
</dbReference>
<dbReference type="Proteomes" id="UP000066624">
    <property type="component" value="Chromosome"/>
</dbReference>
<dbReference type="PANTHER" id="PTHR30605:SF0">
    <property type="entry name" value="ANHYDRO-N-ACETYLMURAMIC ACID KINASE"/>
    <property type="match status" value="1"/>
</dbReference>
<gene>
    <name evidence="1" type="primary">anmK</name>
    <name evidence="2" type="ORF">WM2015_177</name>
</gene>
<sequence>MDGIDAVLVDLEADPPELLAADTFEFDETPRGALDTLRQDPDAFPVARLAWLDALLGDRLADSALAIIERAGRTPAEIAAIGSHGQTVLHRVDAEPPHTLQIGDPHRIAERTGIVTVADFRRADVAAGGQGAPLAPLIHDAVLRDDNERRVVVNLGGIANLTELTPGEPTRGFDTGPANCFLDLWYRRHHSGRFDRSGAWAAGGRVESAWLDSLLMDPYFAQPAPKSTGIEYFSTRWLEQRLPVWAEQRPQDIQTTLAEFSAVTLTDQVRPLAPDRVLLCGGGVHNADLCQRITARLPGCPIEATDAHGLPADHVEAILFAWLARERLAERALPTPAITGASHPLRLGVVFHA</sequence>
<dbReference type="GO" id="GO:0005524">
    <property type="term" value="F:ATP binding"/>
    <property type="evidence" value="ECO:0007669"/>
    <property type="project" value="UniProtKB-UniRule"/>
</dbReference>
<dbReference type="InterPro" id="IPR043129">
    <property type="entry name" value="ATPase_NBD"/>
</dbReference>
<comment type="similarity">
    <text evidence="1">Belongs to the anhydro-N-acetylmuramic acid kinase family.</text>
</comment>
<evidence type="ECO:0000313" key="3">
    <source>
        <dbReference type="Proteomes" id="UP000066624"/>
    </source>
</evidence>
<dbReference type="GO" id="GO:0097175">
    <property type="term" value="P:1,6-anhydro-N-acetyl-beta-muramic acid catabolic process"/>
    <property type="evidence" value="ECO:0007669"/>
    <property type="project" value="UniProtKB-UniRule"/>
</dbReference>
<dbReference type="NCBIfam" id="NF007139">
    <property type="entry name" value="PRK09585.1-3"/>
    <property type="match status" value="1"/>
</dbReference>
<dbReference type="GO" id="GO:0009254">
    <property type="term" value="P:peptidoglycan turnover"/>
    <property type="evidence" value="ECO:0007669"/>
    <property type="project" value="UniProtKB-UniRule"/>
</dbReference>
<name>A0A0K0XSG3_9GAMM</name>
<accession>A0A0K0XSG3</accession>
<keyword evidence="1" id="KW-0067">ATP-binding</keyword>
<comment type="catalytic activity">
    <reaction evidence="1">
        <text>1,6-anhydro-N-acetyl-beta-muramate + ATP + H2O = N-acetyl-D-muramate 6-phosphate + ADP + H(+)</text>
        <dbReference type="Rhea" id="RHEA:24952"/>
        <dbReference type="ChEBI" id="CHEBI:15377"/>
        <dbReference type="ChEBI" id="CHEBI:15378"/>
        <dbReference type="ChEBI" id="CHEBI:30616"/>
        <dbReference type="ChEBI" id="CHEBI:58690"/>
        <dbReference type="ChEBI" id="CHEBI:58722"/>
        <dbReference type="ChEBI" id="CHEBI:456216"/>
        <dbReference type="EC" id="2.7.1.170"/>
    </reaction>
</comment>
<keyword evidence="3" id="KW-1185">Reference proteome</keyword>
<dbReference type="UniPathway" id="UPA00343"/>
<comment type="pathway">
    <text evidence="1">Cell wall biogenesis; peptidoglycan recycling.</text>
</comment>
<evidence type="ECO:0000313" key="2">
    <source>
        <dbReference type="EMBL" id="AKS40566.1"/>
    </source>
</evidence>
<dbReference type="GO" id="GO:0016773">
    <property type="term" value="F:phosphotransferase activity, alcohol group as acceptor"/>
    <property type="evidence" value="ECO:0007669"/>
    <property type="project" value="UniProtKB-UniRule"/>
</dbReference>
<protein>
    <recommendedName>
        <fullName evidence="1">Anhydro-N-acetylmuramic acid kinase</fullName>
        <ecNumber evidence="1">2.7.1.170</ecNumber>
    </recommendedName>
    <alternativeName>
        <fullName evidence="1">AnhMurNAc kinase</fullName>
    </alternativeName>
</protein>
<keyword evidence="1 2" id="KW-0418">Kinase</keyword>
<dbReference type="GO" id="GO:0006040">
    <property type="term" value="P:amino sugar metabolic process"/>
    <property type="evidence" value="ECO:0007669"/>
    <property type="project" value="InterPro"/>
</dbReference>
<dbReference type="SUPFAM" id="SSF53067">
    <property type="entry name" value="Actin-like ATPase domain"/>
    <property type="match status" value="1"/>
</dbReference>
<keyword evidence="1" id="KW-0547">Nucleotide-binding</keyword>
<dbReference type="KEGG" id="wma:WM2015_177"/>
<dbReference type="PATRIC" id="fig|1579979.3.peg.182"/>
<dbReference type="STRING" id="1579979.WM2015_177"/>
<dbReference type="PANTHER" id="PTHR30605">
    <property type="entry name" value="ANHYDRO-N-ACETYLMURAMIC ACID KINASE"/>
    <property type="match status" value="1"/>
</dbReference>
<dbReference type="InterPro" id="IPR005338">
    <property type="entry name" value="Anhydro_N_Ac-Mur_kinase"/>
</dbReference>
<dbReference type="AlphaFoldDB" id="A0A0K0XSG3"/>
<reference evidence="2 3" key="1">
    <citation type="submission" date="2015-07" db="EMBL/GenBank/DDBJ databases">
        <authorList>
            <person name="Noorani M."/>
        </authorList>
    </citation>
    <scope>NUCLEOTIDE SEQUENCE [LARGE SCALE GENOMIC DNA]</scope>
    <source>
        <strain evidence="2 3">KCTC 42284</strain>
    </source>
</reference>
<proteinExistence type="inferred from homology"/>